<dbReference type="KEGG" id="aoy:EOV40_014555"/>
<organism evidence="2 3">
    <name type="scientific">Acetobacter oryzoeni</name>
    <dbReference type="NCBI Taxonomy" id="2500548"/>
    <lineage>
        <taxon>Bacteria</taxon>
        <taxon>Pseudomonadati</taxon>
        <taxon>Pseudomonadota</taxon>
        <taxon>Alphaproteobacteria</taxon>
        <taxon>Acetobacterales</taxon>
        <taxon>Acetobacteraceae</taxon>
        <taxon>Acetobacter</taxon>
    </lineage>
</organism>
<reference evidence="2 3" key="1">
    <citation type="submission" date="2019-08" db="EMBL/GenBank/DDBJ databases">
        <title>Acetobacter oryzioeni sp. nov., isolated from Korean rice wine vinegar.</title>
        <authorList>
            <person name="Baek J.H."/>
            <person name="Kim K.H."/>
            <person name="Jeon C.O."/>
            <person name="Han D.M."/>
        </authorList>
    </citation>
    <scope>NUCLEOTIDE SEQUENCE [LARGE SCALE GENOMIC DNA]</scope>
    <source>
        <strain evidence="2 3">B6</strain>
        <plasmid evidence="2 3">unnamed2</plasmid>
    </source>
</reference>
<dbReference type="EMBL" id="CP042810">
    <property type="protein sequence ID" value="QEE86922.1"/>
    <property type="molecule type" value="Genomic_DNA"/>
</dbReference>
<accession>A0A5B9GL97</accession>
<keyword evidence="3" id="KW-1185">Reference proteome</keyword>
<dbReference type="Pfam" id="PF12770">
    <property type="entry name" value="CHAT"/>
    <property type="match status" value="1"/>
</dbReference>
<gene>
    <name evidence="2" type="ORF">EOV40_014555</name>
</gene>
<dbReference type="AlphaFoldDB" id="A0A5B9GL97"/>
<protein>
    <submittedName>
        <fullName evidence="2">CHAT domain-containing protein</fullName>
    </submittedName>
</protein>
<proteinExistence type="predicted"/>
<keyword evidence="2" id="KW-0614">Plasmid</keyword>
<sequence>MTQGTRNDEETPVPMDRSDLNAIAKKILAFIAECPDVRGGADIYCLDFATAQERSGILLAVLSGVSDEKEQPLIQRYLVIAPPGADIEEWQKAIWAQFSTTFAFLAKRKMEEREADLRRSMLQVVVADDLRHETVITLLAAQSDRTAVIVTNAAGYRDESVKSFVTPNASKLLLSEDVWVPQVHALAVAATETAKDRQVYVAIDTGKFSPTRTELQHLLASIDACGVMGACGIDDPETVLAQHVDRWDKWITEGRLGVALKDVEALPTKFDSQKPFLRIQLMSRAGRNLDALASIREEVEIDRNLDARSRTKLARIAQHANASALAIKLLEPAIAQLDNLGLLTSALDTAQDANAPKLVTQAIERLTSLYPESAIVREFRINELLADRDYSGAALFARNHCTDRSTFFYETLGQYLSVSNVPDYRSLIDKADGDVPLSESFRMACVNDALNRSLPVHAFDLVLPLPKASQQAKYGEQLLLRTLRFILLEKAKIGTWPVNEDRFADAVIVLITRLAADPARHELRIGLIELLQPAVAGTTGLAFATFIVLRLSAKPITINKIALPGKADPAWLIGKDVFLQGAFSWMASEQPMVLGRLPLPIDLLKEPADEVLSAIAKFLTYGPISGDGDDDVIKSWLGLGCAVAPYSSYPDYDLRLIRLAAGKFANVGAGQVARDLAEQALSASYGTARRRRLGWFAMADTYARQGNVIEALIAMACTFAADTEGDAEEIYQEFTCLARILRDCQLPDDAREAVAQARVMLGVIGLTEQFGLQLDTLELQIRQRQLDACGGAGFEALLADAIEHGRDVLRRGGESVPPGVLLGQLLRIARLHDIPVADDVDAVMKGLRERAGGGFDGLVETITAVRPTKNQLLLVARNGGVGRYSDDVGFDTRGSALLASRALSSSEFLSDPIGTSFALDLLADRGVALPGWDEAAVPPDLPGTIEKSAEIARQISLTGVNVVQVGFDEEGHLIRVSTVGGVVGEPVREQKVVISKSRLHEWAKHYPYAYGIDETTANLFYTTTADLRLSELPSGPTVMVAETKLQEFPPNLLFVEDKFAGRIQPMAATPSLAWLGQAQEIGLIGDGRMCAWISTAEGEGSQTLPMIAQRLEPTFERYGFEVDNGPNLPATFAGATIAVVTAHGSVNSEGRYFQMVSDEGILCVTSGELANALRNVGVVILFVCSAGRADKHPTANTVLGLSKQIIDRGCTAVIASPWPLDARVPSHWLPAFLEKWMAGANVAQANFDANKVVDQQFSNDPARGLAMTVYGNPLIARTVS</sequence>
<evidence type="ECO:0000313" key="3">
    <source>
        <dbReference type="Proteomes" id="UP000287027"/>
    </source>
</evidence>
<geneLocation type="plasmid" evidence="2 3">
    <name>unnamed2</name>
</geneLocation>
<feature type="domain" description="CHAT" evidence="1">
    <location>
        <begin position="1140"/>
        <end position="1245"/>
    </location>
</feature>
<dbReference type="InterPro" id="IPR024983">
    <property type="entry name" value="CHAT_dom"/>
</dbReference>
<dbReference type="Proteomes" id="UP000287027">
    <property type="component" value="Plasmid unnamed2"/>
</dbReference>
<name>A0A5B9GL97_9PROT</name>
<evidence type="ECO:0000259" key="1">
    <source>
        <dbReference type="Pfam" id="PF12770"/>
    </source>
</evidence>
<evidence type="ECO:0000313" key="2">
    <source>
        <dbReference type="EMBL" id="QEE86922.1"/>
    </source>
</evidence>